<evidence type="ECO:0000313" key="2">
    <source>
        <dbReference type="EMBL" id="MBK1657940.1"/>
    </source>
</evidence>
<sequence>MERIVPSDFLRRVLWLDAATCIGTGLLLAALAAPLSRLFGLPEVMLREVGLFLIAFAALVAVLALRRASPRLLFWAVILGNALWALDSVLLLVSGWVAPTMLGGAFVVAQALVVALLAELEWAGLRRSARLAAAA</sequence>
<accession>A0ABS1CU57</accession>
<evidence type="ECO:0000313" key="3">
    <source>
        <dbReference type="Proteomes" id="UP000697995"/>
    </source>
</evidence>
<name>A0ABS1CU57_9PROT</name>
<evidence type="ECO:0000256" key="1">
    <source>
        <dbReference type="SAM" id="Phobius"/>
    </source>
</evidence>
<organism evidence="2 3">
    <name type="scientific">Paracraurococcus ruber</name>
    <dbReference type="NCBI Taxonomy" id="77675"/>
    <lineage>
        <taxon>Bacteria</taxon>
        <taxon>Pseudomonadati</taxon>
        <taxon>Pseudomonadota</taxon>
        <taxon>Alphaproteobacteria</taxon>
        <taxon>Acetobacterales</taxon>
        <taxon>Roseomonadaceae</taxon>
        <taxon>Paracraurococcus</taxon>
    </lineage>
</organism>
<dbReference type="Proteomes" id="UP000697995">
    <property type="component" value="Unassembled WGS sequence"/>
</dbReference>
<keyword evidence="1" id="KW-1133">Transmembrane helix</keyword>
<feature type="transmembrane region" description="Helical" evidence="1">
    <location>
        <begin position="45"/>
        <end position="65"/>
    </location>
</feature>
<protein>
    <recommendedName>
        <fullName evidence="4">Integral membrane protein</fullName>
    </recommendedName>
</protein>
<gene>
    <name evidence="2" type="ORF">CKO45_06815</name>
</gene>
<feature type="transmembrane region" description="Helical" evidence="1">
    <location>
        <begin position="72"/>
        <end position="96"/>
    </location>
</feature>
<proteinExistence type="predicted"/>
<feature type="transmembrane region" description="Helical" evidence="1">
    <location>
        <begin position="12"/>
        <end position="33"/>
    </location>
</feature>
<keyword evidence="3" id="KW-1185">Reference proteome</keyword>
<reference evidence="2 3" key="1">
    <citation type="journal article" date="2020" name="Microorganisms">
        <title>Osmotic Adaptation and Compatible Solute Biosynthesis of Phototrophic Bacteria as Revealed from Genome Analyses.</title>
        <authorList>
            <person name="Imhoff J.F."/>
            <person name="Rahn T."/>
            <person name="Kunzel S."/>
            <person name="Keller A."/>
            <person name="Neulinger S.C."/>
        </authorList>
    </citation>
    <scope>NUCLEOTIDE SEQUENCE [LARGE SCALE GENOMIC DNA]</scope>
    <source>
        <strain evidence="2 3">DSM 15382</strain>
    </source>
</reference>
<keyword evidence="1" id="KW-0472">Membrane</keyword>
<dbReference type="RefSeq" id="WP_133219498.1">
    <property type="nucleotide sequence ID" value="NZ_NRSG01000033.1"/>
</dbReference>
<evidence type="ECO:0008006" key="4">
    <source>
        <dbReference type="Google" id="ProtNLM"/>
    </source>
</evidence>
<comment type="caution">
    <text evidence="2">The sequence shown here is derived from an EMBL/GenBank/DDBJ whole genome shotgun (WGS) entry which is preliminary data.</text>
</comment>
<dbReference type="EMBL" id="NRSG01000033">
    <property type="protein sequence ID" value="MBK1657940.1"/>
    <property type="molecule type" value="Genomic_DNA"/>
</dbReference>
<keyword evidence="1" id="KW-0812">Transmembrane</keyword>
<feature type="transmembrane region" description="Helical" evidence="1">
    <location>
        <begin position="102"/>
        <end position="120"/>
    </location>
</feature>